<dbReference type="GO" id="GO:0006357">
    <property type="term" value="P:regulation of transcription by RNA polymerase II"/>
    <property type="evidence" value="ECO:0007669"/>
    <property type="project" value="TreeGrafter"/>
</dbReference>
<dbReference type="InterPro" id="IPR012337">
    <property type="entry name" value="RNaseH-like_sf"/>
</dbReference>
<evidence type="ECO:0000313" key="2">
    <source>
        <dbReference type="EMBL" id="KAJ3553156.1"/>
    </source>
</evidence>
<feature type="compositionally biased region" description="Basic and acidic residues" evidence="1">
    <location>
        <begin position="139"/>
        <end position="149"/>
    </location>
</feature>
<proteinExistence type="predicted"/>
<dbReference type="SUPFAM" id="SSF53098">
    <property type="entry name" value="Ribonuclease H-like"/>
    <property type="match status" value="1"/>
</dbReference>
<evidence type="ECO:0000256" key="1">
    <source>
        <dbReference type="SAM" id="MobiDB-lite"/>
    </source>
</evidence>
<dbReference type="EMBL" id="JANIEX010001952">
    <property type="protein sequence ID" value="KAJ3553156.1"/>
    <property type="molecule type" value="Genomic_DNA"/>
</dbReference>
<dbReference type="PANTHER" id="PTHR46169:SF29">
    <property type="entry name" value="DNA REPLICATION-RELATED ELEMENT FACTOR, ISOFORM A"/>
    <property type="match status" value="1"/>
</dbReference>
<accession>A0AAD5VE84</accession>
<feature type="compositionally biased region" description="Acidic residues" evidence="1">
    <location>
        <begin position="221"/>
        <end position="248"/>
    </location>
</feature>
<feature type="region of interest" description="Disordered" evidence="1">
    <location>
        <begin position="221"/>
        <end position="259"/>
    </location>
</feature>
<dbReference type="GO" id="GO:0005634">
    <property type="term" value="C:nucleus"/>
    <property type="evidence" value="ECO:0007669"/>
    <property type="project" value="TreeGrafter"/>
</dbReference>
<name>A0AAD5VE84_9AGAR</name>
<comment type="caution">
    <text evidence="2">The sequence shown here is derived from an EMBL/GenBank/DDBJ whole genome shotgun (WGS) entry which is preliminary data.</text>
</comment>
<gene>
    <name evidence="2" type="ORF">NP233_g12713</name>
</gene>
<feature type="compositionally biased region" description="Polar residues" evidence="1">
    <location>
        <begin position="154"/>
        <end position="167"/>
    </location>
</feature>
<protein>
    <submittedName>
        <fullName evidence="2">Uncharacterized protein</fullName>
    </submittedName>
</protein>
<keyword evidence="3" id="KW-1185">Reference proteome</keyword>
<organism evidence="2 3">
    <name type="scientific">Leucocoprinus birnbaumii</name>
    <dbReference type="NCBI Taxonomy" id="56174"/>
    <lineage>
        <taxon>Eukaryota</taxon>
        <taxon>Fungi</taxon>
        <taxon>Dikarya</taxon>
        <taxon>Basidiomycota</taxon>
        <taxon>Agaricomycotina</taxon>
        <taxon>Agaricomycetes</taxon>
        <taxon>Agaricomycetidae</taxon>
        <taxon>Agaricales</taxon>
        <taxon>Agaricineae</taxon>
        <taxon>Agaricaceae</taxon>
        <taxon>Leucocoprinus</taxon>
    </lineage>
</organism>
<feature type="region of interest" description="Disordered" evidence="1">
    <location>
        <begin position="116"/>
        <end position="177"/>
    </location>
</feature>
<dbReference type="InterPro" id="IPR052717">
    <property type="entry name" value="Vacuolar_transposase_reg"/>
</dbReference>
<dbReference type="Proteomes" id="UP001213000">
    <property type="component" value="Unassembled WGS sequence"/>
</dbReference>
<sequence length="645" mass="72488">MLIAAPDQSEIDWVHSPSAKTVSLPLDDNALDSTNNNAATALADKEPACQITGQWHYDSNALNSANNDAANTLTGKEPACQITGQQHKKPTWKACGDGNPGLCAFFTCKEGANRTLSSVKSLASPTQTAKTTKPKPRLQRKDGSEKSTTEEAVVTSTQAVSGSNNGHKNSEGPIEGNSSACMFVQVLNEEQARSTKHKRGQSHTEGSCVLKKHMVTLSDKDDAELDTGDGDTVIEENTEGGFDDEDEREPMRKHVHRGNSNRTEDIHKCWRMEEHMKGGVKTTGWWCEICCALAKKAGRELGENAWMTGSVTSQRKHIRRYWKTHGDPYMNQAQEFGFTPHHVTLKEAKRHSYGPLAEKSNEAQGPVQRTLDAFVPSTAKWTQEGLIEHLTHWLIDDNQKQPGQLLATFDGWTTEDMTAFLAVTIQYIYSPPNQPHLWQLKSHLIGFPEIEGNLGGENLAAVVLSVFNEFKIQSKLNNARSGAKTFIETISPKRFSRRSTSVSEDEVDWESLGEVPEDEDVDEAVTFNPGDVLGKVLAFIIQVRLSPQAKKYFVTCCIEESLPQLELKKWVHTRWSSMCNLLERFLVLKKAIRKTYMDYHLVEDEWKLLELMKDVLAWLKKLSQCFAYLRQIKYDYFRILVIQIM</sequence>
<dbReference type="PANTHER" id="PTHR46169">
    <property type="entry name" value="DNA REPLICATION-RELATED ELEMENT FACTOR, ISOFORM A"/>
    <property type="match status" value="1"/>
</dbReference>
<reference evidence="2" key="1">
    <citation type="submission" date="2022-07" db="EMBL/GenBank/DDBJ databases">
        <title>Genome Sequence of Leucocoprinus birnbaumii.</title>
        <authorList>
            <person name="Buettner E."/>
        </authorList>
    </citation>
    <scope>NUCLEOTIDE SEQUENCE</scope>
    <source>
        <strain evidence="2">VT141</strain>
    </source>
</reference>
<dbReference type="AlphaFoldDB" id="A0AAD5VE84"/>
<evidence type="ECO:0000313" key="3">
    <source>
        <dbReference type="Proteomes" id="UP001213000"/>
    </source>
</evidence>